<dbReference type="PANTHER" id="PTHR43649:SF33">
    <property type="entry name" value="POLYGALACTURONAN_RHAMNOGALACTURONAN-BINDING PROTEIN YTCQ"/>
    <property type="match status" value="1"/>
</dbReference>
<gene>
    <name evidence="7" type="ORF">MJB10_03790</name>
</gene>
<evidence type="ECO:0000313" key="7">
    <source>
        <dbReference type="EMBL" id="WNR45268.1"/>
    </source>
</evidence>
<keyword evidence="1" id="KW-1003">Cell membrane</keyword>
<evidence type="ECO:0000313" key="8">
    <source>
        <dbReference type="Proteomes" id="UP001304650"/>
    </source>
</evidence>
<evidence type="ECO:0000256" key="4">
    <source>
        <dbReference type="ARBA" id="ARBA00023139"/>
    </source>
</evidence>
<evidence type="ECO:0000256" key="5">
    <source>
        <dbReference type="ARBA" id="ARBA00023288"/>
    </source>
</evidence>
<accession>A0AA96LST4</accession>
<evidence type="ECO:0000256" key="1">
    <source>
        <dbReference type="ARBA" id="ARBA00022475"/>
    </source>
</evidence>
<reference evidence="7" key="1">
    <citation type="submission" date="2022-02" db="EMBL/GenBank/DDBJ databases">
        <title>Paenibacillus sp. MBLB1832 Whole Genome Shotgun Sequencing.</title>
        <authorList>
            <person name="Hwang C.Y."/>
            <person name="Cho E.-S."/>
            <person name="Seo M.-J."/>
        </authorList>
    </citation>
    <scope>NUCLEOTIDE SEQUENCE</scope>
    <source>
        <strain evidence="7">MBLB1832</strain>
    </source>
</reference>
<evidence type="ECO:0000256" key="6">
    <source>
        <dbReference type="SAM" id="SignalP"/>
    </source>
</evidence>
<sequence length="522" mass="59005">MKKKKSVVALLSTVALVAVVAGCGEKDSSKTTASSTPAASTAVKREMKVSASIYDRGTVASEEGNYEENRWTKFINANSGVTVKWVPVPRASATDKLNVLFASGDAPDLVNEYDRGYIGKLVDQGTIQPIDSYIEKYSTSYKKYLNEHPELKPYLTFNGKMYAFSTVRPTVANQAMWIRQDWLDKLNLKTPTTMDELLEVARAFKDKDPDGNGKADTVPITFNGNYQSILRSMFSAVGQWYLEDGKMTIGQNTDRFGDELDLQKKLWEEGLVDKEYLTDKNFTRERQFFVTGKSGIYLAGYDIANEFRELKANDPNANPVPMEPVSTKYGKFGLYQETAPNFYSVLNKNAKDPEAAIKFIDWLVDKGWFTLKFGLEGTHYKLVNGIPQVIDADKNKKELSYAAEYPFLQQWTEKPENYPVMMAQDPISQEYAKKKGQSLQIALKNKFRRDVPYAPSFQELTDITAAIAKPVWDDVEAKVVTGGPQFNGKWAVETIRKEWKRLGGDKVDQLSQEWYEKNIKGK</sequence>
<keyword evidence="2 6" id="KW-0732">Signal</keyword>
<dbReference type="RefSeq" id="WP_314801871.1">
    <property type="nucleotide sequence ID" value="NZ_CP130319.1"/>
</dbReference>
<evidence type="ECO:0000256" key="2">
    <source>
        <dbReference type="ARBA" id="ARBA00022729"/>
    </source>
</evidence>
<keyword evidence="3" id="KW-0472">Membrane</keyword>
<dbReference type="InterPro" id="IPR006059">
    <property type="entry name" value="SBP"/>
</dbReference>
<dbReference type="EMBL" id="CP130319">
    <property type="protein sequence ID" value="WNR45268.1"/>
    <property type="molecule type" value="Genomic_DNA"/>
</dbReference>
<dbReference type="Gene3D" id="3.40.190.10">
    <property type="entry name" value="Periplasmic binding protein-like II"/>
    <property type="match status" value="2"/>
</dbReference>
<dbReference type="KEGG" id="proo:MJB10_03790"/>
<name>A0AA96LST4_9BACL</name>
<dbReference type="AlphaFoldDB" id="A0AA96LST4"/>
<dbReference type="SUPFAM" id="SSF53850">
    <property type="entry name" value="Periplasmic binding protein-like II"/>
    <property type="match status" value="1"/>
</dbReference>
<keyword evidence="8" id="KW-1185">Reference proteome</keyword>
<feature type="chain" id="PRO_5041644192" evidence="6">
    <location>
        <begin position="21"/>
        <end position="522"/>
    </location>
</feature>
<dbReference type="Proteomes" id="UP001304650">
    <property type="component" value="Chromosome"/>
</dbReference>
<proteinExistence type="predicted"/>
<organism evidence="7 8">
    <name type="scientific">Paenibacillus roseopurpureus</name>
    <dbReference type="NCBI Taxonomy" id="2918901"/>
    <lineage>
        <taxon>Bacteria</taxon>
        <taxon>Bacillati</taxon>
        <taxon>Bacillota</taxon>
        <taxon>Bacilli</taxon>
        <taxon>Bacillales</taxon>
        <taxon>Paenibacillaceae</taxon>
        <taxon>Paenibacillus</taxon>
    </lineage>
</organism>
<evidence type="ECO:0000256" key="3">
    <source>
        <dbReference type="ARBA" id="ARBA00023136"/>
    </source>
</evidence>
<dbReference type="Pfam" id="PF01547">
    <property type="entry name" value="SBP_bac_1"/>
    <property type="match status" value="1"/>
</dbReference>
<dbReference type="InterPro" id="IPR050490">
    <property type="entry name" value="Bact_solute-bd_prot1"/>
</dbReference>
<dbReference type="PROSITE" id="PS51257">
    <property type="entry name" value="PROKAR_LIPOPROTEIN"/>
    <property type="match status" value="1"/>
</dbReference>
<keyword evidence="5" id="KW-0449">Lipoprotein</keyword>
<feature type="signal peptide" evidence="6">
    <location>
        <begin position="1"/>
        <end position="20"/>
    </location>
</feature>
<dbReference type="PANTHER" id="PTHR43649">
    <property type="entry name" value="ARABINOSE-BINDING PROTEIN-RELATED"/>
    <property type="match status" value="1"/>
</dbReference>
<keyword evidence="4" id="KW-0564">Palmitate</keyword>
<protein>
    <submittedName>
        <fullName evidence="7">Extracellular solute-binding protein</fullName>
    </submittedName>
</protein>